<dbReference type="AlphaFoldDB" id="A0A7X1DRR9"/>
<name>A0A7X1DRR9_9LIST</name>
<comment type="caution">
    <text evidence="2">The sequence shown here is derived from an EMBL/GenBank/DDBJ whole genome shotgun (WGS) entry which is preliminary data.</text>
</comment>
<gene>
    <name evidence="2" type="ORF">HBP98_13535</name>
</gene>
<dbReference type="EMBL" id="JAARMV010000003">
    <property type="protein sequence ID" value="MBC2373031.1"/>
    <property type="molecule type" value="Genomic_DNA"/>
</dbReference>
<evidence type="ECO:0000313" key="3">
    <source>
        <dbReference type="Proteomes" id="UP000546244"/>
    </source>
</evidence>
<protein>
    <recommendedName>
        <fullName evidence="1">Knr4/Smi1-like domain-containing protein</fullName>
    </recommendedName>
</protein>
<dbReference type="SMART" id="SM00860">
    <property type="entry name" value="SMI1_KNR4"/>
    <property type="match status" value="1"/>
</dbReference>
<dbReference type="RefSeq" id="WP_185619581.1">
    <property type="nucleotide sequence ID" value="NZ_JAARMV010000003.1"/>
</dbReference>
<feature type="domain" description="Knr4/Smi1-like" evidence="1">
    <location>
        <begin position="19"/>
        <end position="147"/>
    </location>
</feature>
<dbReference type="Proteomes" id="UP000546244">
    <property type="component" value="Unassembled WGS sequence"/>
</dbReference>
<dbReference type="Gene3D" id="3.40.1580.10">
    <property type="entry name" value="SMI1/KNR4-like"/>
    <property type="match status" value="1"/>
</dbReference>
<evidence type="ECO:0000259" key="1">
    <source>
        <dbReference type="SMART" id="SM00860"/>
    </source>
</evidence>
<reference evidence="2 3" key="1">
    <citation type="submission" date="2020-03" db="EMBL/GenBank/DDBJ databases">
        <title>Soil Listeria distribution.</title>
        <authorList>
            <person name="Liao J."/>
            <person name="Wiedmann M."/>
        </authorList>
    </citation>
    <scope>NUCLEOTIDE SEQUENCE [LARGE SCALE GENOMIC DNA]</scope>
    <source>
        <strain evidence="2 3">FSL L7-1850</strain>
    </source>
</reference>
<sequence length="173" mass="19476">MYLEKLKTILSPPVKAVNSGSNIEWKDAEKKLGVEFPPDYKEFISTFGTGVIDDFLWIYNPFTDNKNVNIFVQMKGNNAAYCTLKEEFPDDYPYSVFPEIGGLLPLGVTDNGDVLNWITTPGKWTILVYGGSGNFEYQGTITEFIFDVLSQNINCIVFPDDFPETNPKFISLG</sequence>
<dbReference type="InterPro" id="IPR018958">
    <property type="entry name" value="Knr4/Smi1-like_dom"/>
</dbReference>
<dbReference type="Pfam" id="PF14568">
    <property type="entry name" value="SUKH_6"/>
    <property type="match status" value="1"/>
</dbReference>
<dbReference type="InterPro" id="IPR037883">
    <property type="entry name" value="Knr4/Smi1-like_sf"/>
</dbReference>
<evidence type="ECO:0000313" key="2">
    <source>
        <dbReference type="EMBL" id="MBC2373031.1"/>
    </source>
</evidence>
<dbReference type="SUPFAM" id="SSF160631">
    <property type="entry name" value="SMI1/KNR4-like"/>
    <property type="match status" value="1"/>
</dbReference>
<organism evidence="2 3">
    <name type="scientific">Listeria booriae</name>
    <dbReference type="NCBI Taxonomy" id="1552123"/>
    <lineage>
        <taxon>Bacteria</taxon>
        <taxon>Bacillati</taxon>
        <taxon>Bacillota</taxon>
        <taxon>Bacilli</taxon>
        <taxon>Bacillales</taxon>
        <taxon>Listeriaceae</taxon>
        <taxon>Listeria</taxon>
    </lineage>
</organism>
<accession>A0A7X1DRR9</accession>
<proteinExistence type="predicted"/>